<name>A0A173XUE7_9FIRM</name>
<protein>
    <submittedName>
        <fullName evidence="2">Alternate signal-mediated exported protein, CPF_0494 family</fullName>
    </submittedName>
</protein>
<dbReference type="Proteomes" id="UP000095409">
    <property type="component" value="Unassembled WGS sequence"/>
</dbReference>
<feature type="chain" id="PRO_5008015698" evidence="1">
    <location>
        <begin position="26"/>
        <end position="213"/>
    </location>
</feature>
<dbReference type="AlphaFoldDB" id="A0A173XUE7"/>
<feature type="signal peptide" evidence="1">
    <location>
        <begin position="1"/>
        <end position="25"/>
    </location>
</feature>
<evidence type="ECO:0000313" key="2">
    <source>
        <dbReference type="EMBL" id="CUN55334.1"/>
    </source>
</evidence>
<evidence type="ECO:0000256" key="1">
    <source>
        <dbReference type="SAM" id="SignalP"/>
    </source>
</evidence>
<organism evidence="2 3">
    <name type="scientific">Blautia obeum</name>
    <dbReference type="NCBI Taxonomy" id="40520"/>
    <lineage>
        <taxon>Bacteria</taxon>
        <taxon>Bacillati</taxon>
        <taxon>Bacillota</taxon>
        <taxon>Clostridia</taxon>
        <taxon>Lachnospirales</taxon>
        <taxon>Lachnospiraceae</taxon>
        <taxon>Blautia</taxon>
    </lineage>
</organism>
<accession>A0A173XUE7</accession>
<dbReference type="InterPro" id="IPR023833">
    <property type="entry name" value="Signal_pept_SipW-depend-type"/>
</dbReference>
<dbReference type="EMBL" id="CYZD01000002">
    <property type="protein sequence ID" value="CUN55334.1"/>
    <property type="molecule type" value="Genomic_DNA"/>
</dbReference>
<proteinExistence type="predicted"/>
<evidence type="ECO:0000313" key="3">
    <source>
        <dbReference type="Proteomes" id="UP000095409"/>
    </source>
</evidence>
<dbReference type="NCBIfam" id="TIGR04088">
    <property type="entry name" value="cognate_SipW"/>
    <property type="match status" value="1"/>
</dbReference>
<reference evidence="2 3" key="1">
    <citation type="submission" date="2015-09" db="EMBL/GenBank/DDBJ databases">
        <authorList>
            <consortium name="Pathogen Informatics"/>
        </authorList>
    </citation>
    <scope>NUCLEOTIDE SEQUENCE [LARGE SCALE GENOMIC DNA]</scope>
    <source>
        <strain evidence="2 3">2789STDY5608837</strain>
    </source>
</reference>
<dbReference type="InterPro" id="IPR022121">
    <property type="entry name" value="Peptidase_M73_camelysin"/>
</dbReference>
<gene>
    <name evidence="2" type="ORF">ERS852394_00447</name>
</gene>
<keyword evidence="1" id="KW-0732">Signal</keyword>
<dbReference type="Pfam" id="PF12389">
    <property type="entry name" value="Peptidase_M73"/>
    <property type="match status" value="1"/>
</dbReference>
<sequence length="213" mass="23758">MKNNMKKILLLTGVLCLASVGGVSAYLTDYDKVSNQFTVGKVDVELTEDNWKPDDHKKIEPGKVISKDPRIKNTGINDAYAYLEVSIPTANVIAAADNGSRLEKRVQELFSFQSKASWTKLNSQKVGNNQVYVFAYNKILKPQETTESLFDTVRFLNIIEGQLDGQQLEIPVRAYAIQASYTGGDAENVVEQARSAYQKYVDQNKNQPGQVTE</sequence>